<reference evidence="9" key="1">
    <citation type="journal article" date="2014" name="Int. J. Syst. Evol. Microbiol.">
        <title>Complete genome sequence of Corynebacterium casei LMG S-19264T (=DSM 44701T), isolated from a smear-ripened cheese.</title>
        <authorList>
            <consortium name="US DOE Joint Genome Institute (JGI-PGF)"/>
            <person name="Walter F."/>
            <person name="Albersmeier A."/>
            <person name="Kalinowski J."/>
            <person name="Ruckert C."/>
        </authorList>
    </citation>
    <scope>NUCLEOTIDE SEQUENCE</scope>
    <source>
        <strain evidence="9">KCTC 42651</strain>
    </source>
</reference>
<evidence type="ECO:0000256" key="7">
    <source>
        <dbReference type="ARBA" id="ARBA00023136"/>
    </source>
</evidence>
<organism evidence="9 10">
    <name type="scientific">Thalassobaculum fulvum</name>
    <dbReference type="NCBI Taxonomy" id="1633335"/>
    <lineage>
        <taxon>Bacteria</taxon>
        <taxon>Pseudomonadati</taxon>
        <taxon>Pseudomonadota</taxon>
        <taxon>Alphaproteobacteria</taxon>
        <taxon>Rhodospirillales</taxon>
        <taxon>Thalassobaculaceae</taxon>
        <taxon>Thalassobaculum</taxon>
    </lineage>
</organism>
<feature type="transmembrane region" description="Helical" evidence="8">
    <location>
        <begin position="136"/>
        <end position="159"/>
    </location>
</feature>
<feature type="transmembrane region" description="Helical" evidence="8">
    <location>
        <begin position="12"/>
        <end position="37"/>
    </location>
</feature>
<feature type="transmembrane region" description="Helical" evidence="8">
    <location>
        <begin position="171"/>
        <end position="190"/>
    </location>
</feature>
<comment type="subcellular location">
    <subcellularLocation>
        <location evidence="1 8">Cell membrane</location>
        <topology evidence="1 8">Multi-pass membrane protein</topology>
    </subcellularLocation>
</comment>
<comment type="similarity">
    <text evidence="2 8">Belongs to the 4-toluene sulfonate uptake permease (TSUP) (TC 2.A.102) family.</text>
</comment>
<comment type="caution">
    <text evidence="9">The sequence shown here is derived from an EMBL/GenBank/DDBJ whole genome shotgun (WGS) entry which is preliminary data.</text>
</comment>
<keyword evidence="6 8" id="KW-1133">Transmembrane helix</keyword>
<keyword evidence="4 8" id="KW-1003">Cell membrane</keyword>
<dbReference type="EMBL" id="BMZS01000009">
    <property type="protein sequence ID" value="GHD56609.1"/>
    <property type="molecule type" value="Genomic_DNA"/>
</dbReference>
<dbReference type="InterPro" id="IPR002781">
    <property type="entry name" value="TM_pro_TauE-like"/>
</dbReference>
<dbReference type="PANTHER" id="PTHR30269">
    <property type="entry name" value="TRANSMEMBRANE PROTEIN YFCA"/>
    <property type="match status" value="1"/>
</dbReference>
<keyword evidence="10" id="KW-1185">Reference proteome</keyword>
<accession>A0A918XVF4</accession>
<evidence type="ECO:0000256" key="4">
    <source>
        <dbReference type="ARBA" id="ARBA00022475"/>
    </source>
</evidence>
<dbReference type="AlphaFoldDB" id="A0A918XVF4"/>
<name>A0A918XVF4_9PROT</name>
<dbReference type="RefSeq" id="WP_189992365.1">
    <property type="nucleotide sequence ID" value="NZ_BMZS01000009.1"/>
</dbReference>
<gene>
    <name evidence="9" type="ORF">GCM10017083_36840</name>
</gene>
<dbReference type="Proteomes" id="UP000630353">
    <property type="component" value="Unassembled WGS sequence"/>
</dbReference>
<reference evidence="9" key="2">
    <citation type="submission" date="2020-09" db="EMBL/GenBank/DDBJ databases">
        <authorList>
            <person name="Sun Q."/>
            <person name="Kim S."/>
        </authorList>
    </citation>
    <scope>NUCLEOTIDE SEQUENCE</scope>
    <source>
        <strain evidence="9">KCTC 42651</strain>
    </source>
</reference>
<feature type="transmembrane region" description="Helical" evidence="8">
    <location>
        <begin position="49"/>
        <end position="66"/>
    </location>
</feature>
<evidence type="ECO:0000313" key="9">
    <source>
        <dbReference type="EMBL" id="GHD56609.1"/>
    </source>
</evidence>
<keyword evidence="3" id="KW-0813">Transport</keyword>
<feature type="transmembrane region" description="Helical" evidence="8">
    <location>
        <begin position="78"/>
        <end position="96"/>
    </location>
</feature>
<dbReference type="PANTHER" id="PTHR30269:SF37">
    <property type="entry name" value="MEMBRANE TRANSPORTER PROTEIN"/>
    <property type="match status" value="1"/>
</dbReference>
<evidence type="ECO:0000256" key="2">
    <source>
        <dbReference type="ARBA" id="ARBA00009142"/>
    </source>
</evidence>
<keyword evidence="7 8" id="KW-0472">Membrane</keyword>
<evidence type="ECO:0000256" key="6">
    <source>
        <dbReference type="ARBA" id="ARBA00022989"/>
    </source>
</evidence>
<evidence type="ECO:0000313" key="10">
    <source>
        <dbReference type="Proteomes" id="UP000630353"/>
    </source>
</evidence>
<proteinExistence type="inferred from homology"/>
<evidence type="ECO:0000256" key="1">
    <source>
        <dbReference type="ARBA" id="ARBA00004651"/>
    </source>
</evidence>
<sequence>MELLGWSAEVWALAAAASLVAGTVRGFTGFGFALILVTSVSVLAPPAEIVPISLVLDIFAGIRLLPHVRHDIDRRGSALMVLGALPAIPLGALALASVDDNAMRLGIGIAVLAATLAIAAGLGLKRAPGAGLKLGTGVAMGLLSGSAGIPGPPVILLYLSSPLPAATLRATAVAVFLVTDLVSLAVMAGYGLVDTNLALRCLILVPLVEGAVWLGRRLYGIAPEQRVRQAALVLLFLLAVIAIGRATLG</sequence>
<dbReference type="Pfam" id="PF01925">
    <property type="entry name" value="TauE"/>
    <property type="match status" value="1"/>
</dbReference>
<evidence type="ECO:0000256" key="5">
    <source>
        <dbReference type="ARBA" id="ARBA00022692"/>
    </source>
</evidence>
<dbReference type="InterPro" id="IPR052017">
    <property type="entry name" value="TSUP"/>
</dbReference>
<keyword evidence="5 8" id="KW-0812">Transmembrane</keyword>
<protein>
    <recommendedName>
        <fullName evidence="8">Probable membrane transporter protein</fullName>
    </recommendedName>
</protein>
<feature type="transmembrane region" description="Helical" evidence="8">
    <location>
        <begin position="227"/>
        <end position="248"/>
    </location>
</feature>
<feature type="transmembrane region" description="Helical" evidence="8">
    <location>
        <begin position="102"/>
        <end position="124"/>
    </location>
</feature>
<feature type="transmembrane region" description="Helical" evidence="8">
    <location>
        <begin position="197"/>
        <end position="215"/>
    </location>
</feature>
<dbReference type="GO" id="GO:0005886">
    <property type="term" value="C:plasma membrane"/>
    <property type="evidence" value="ECO:0007669"/>
    <property type="project" value="UniProtKB-SubCell"/>
</dbReference>
<evidence type="ECO:0000256" key="8">
    <source>
        <dbReference type="RuleBase" id="RU363041"/>
    </source>
</evidence>
<evidence type="ECO:0000256" key="3">
    <source>
        <dbReference type="ARBA" id="ARBA00022448"/>
    </source>
</evidence>